<dbReference type="AlphaFoldDB" id="A0A6A6BN22"/>
<evidence type="ECO:0000313" key="5">
    <source>
        <dbReference type="Proteomes" id="UP000799438"/>
    </source>
</evidence>
<dbReference type="InterPro" id="IPR001087">
    <property type="entry name" value="GDSL"/>
</dbReference>
<dbReference type="GeneID" id="54293992"/>
<reference evidence="4" key="1">
    <citation type="journal article" date="2020" name="Stud. Mycol.">
        <title>101 Dothideomycetes genomes: a test case for predicting lifestyles and emergence of pathogens.</title>
        <authorList>
            <person name="Haridas S."/>
            <person name="Albert R."/>
            <person name="Binder M."/>
            <person name="Bloem J."/>
            <person name="Labutti K."/>
            <person name="Salamov A."/>
            <person name="Andreopoulos B."/>
            <person name="Baker S."/>
            <person name="Barry K."/>
            <person name="Bills G."/>
            <person name="Bluhm B."/>
            <person name="Cannon C."/>
            <person name="Castanera R."/>
            <person name="Culley D."/>
            <person name="Daum C."/>
            <person name="Ezra D."/>
            <person name="Gonzalez J."/>
            <person name="Henrissat B."/>
            <person name="Kuo A."/>
            <person name="Liang C."/>
            <person name="Lipzen A."/>
            <person name="Lutzoni F."/>
            <person name="Magnuson J."/>
            <person name="Mondo S."/>
            <person name="Nolan M."/>
            <person name="Ohm R."/>
            <person name="Pangilinan J."/>
            <person name="Park H.-J."/>
            <person name="Ramirez L."/>
            <person name="Alfaro M."/>
            <person name="Sun H."/>
            <person name="Tritt A."/>
            <person name="Yoshinaga Y."/>
            <person name="Zwiers L.-H."/>
            <person name="Turgeon B."/>
            <person name="Goodwin S."/>
            <person name="Spatafora J."/>
            <person name="Crous P."/>
            <person name="Grigoriev I."/>
        </authorList>
    </citation>
    <scope>NUCLEOTIDE SEQUENCE</scope>
    <source>
        <strain evidence="4">CBS 121167</strain>
    </source>
</reference>
<evidence type="ECO:0000256" key="2">
    <source>
        <dbReference type="ARBA" id="ARBA00022801"/>
    </source>
</evidence>
<dbReference type="PANTHER" id="PTHR43695">
    <property type="entry name" value="PUTATIVE (AFU_ORTHOLOGUE AFUA_2G17250)-RELATED"/>
    <property type="match status" value="1"/>
</dbReference>
<keyword evidence="5" id="KW-1185">Reference proteome</keyword>
<dbReference type="PANTHER" id="PTHR43695:SF1">
    <property type="entry name" value="RHAMNOGALACTURONAN ACETYLESTERASE"/>
    <property type="match status" value="1"/>
</dbReference>
<dbReference type="Pfam" id="PF00657">
    <property type="entry name" value="Lipase_GDSL"/>
    <property type="match status" value="1"/>
</dbReference>
<sequence>MPTKRATPKIHMAGDSTMAKGGGGSGTQGWGELLGEALNVEVVNHARAGRSARSYWEEGRFTELTDAVSSGDYVVIEFGHNDGGSLSKSDNGRTDCAGKGTETCKSADGKTVYTFPFYLIQASKAIKAKGGNLIISSQTPNNVFETGSYSFSPTRFVEYAEYAGKHIDGATYIDHNSLTATAYKSLGSDAVNAFYPNDHTHTSSDGAAVVAKAFVKGLVCADHALAAQAVDESSLPGECP</sequence>
<comment type="similarity">
    <text evidence="1">Belongs to the 'GDSL' lipolytic enzyme family.</text>
</comment>
<dbReference type="GO" id="GO:0016788">
    <property type="term" value="F:hydrolase activity, acting on ester bonds"/>
    <property type="evidence" value="ECO:0007669"/>
    <property type="project" value="InterPro"/>
</dbReference>
<keyword evidence="2" id="KW-0378">Hydrolase</keyword>
<evidence type="ECO:0000313" key="4">
    <source>
        <dbReference type="EMBL" id="KAF2145520.1"/>
    </source>
</evidence>
<organism evidence="4 5">
    <name type="scientific">Aplosporella prunicola CBS 121167</name>
    <dbReference type="NCBI Taxonomy" id="1176127"/>
    <lineage>
        <taxon>Eukaryota</taxon>
        <taxon>Fungi</taxon>
        <taxon>Dikarya</taxon>
        <taxon>Ascomycota</taxon>
        <taxon>Pezizomycotina</taxon>
        <taxon>Dothideomycetes</taxon>
        <taxon>Dothideomycetes incertae sedis</taxon>
        <taxon>Botryosphaeriales</taxon>
        <taxon>Aplosporellaceae</taxon>
        <taxon>Aplosporella</taxon>
    </lineage>
</organism>
<dbReference type="InterPro" id="IPR036514">
    <property type="entry name" value="SGNH_hydro_sf"/>
</dbReference>
<gene>
    <name evidence="4" type="ORF">K452DRAFT_221048</name>
</gene>
<dbReference type="RefSeq" id="XP_033401232.1">
    <property type="nucleotide sequence ID" value="XM_033536496.1"/>
</dbReference>
<feature type="region of interest" description="Disordered" evidence="3">
    <location>
        <begin position="1"/>
        <end position="25"/>
    </location>
</feature>
<protein>
    <submittedName>
        <fullName evidence="4">Carbohydrate esterase family 12 protein</fullName>
    </submittedName>
</protein>
<evidence type="ECO:0000256" key="3">
    <source>
        <dbReference type="SAM" id="MobiDB-lite"/>
    </source>
</evidence>
<dbReference type="SUPFAM" id="SSF52266">
    <property type="entry name" value="SGNH hydrolase"/>
    <property type="match status" value="1"/>
</dbReference>
<accession>A0A6A6BN22</accession>
<dbReference type="Gene3D" id="3.40.50.1110">
    <property type="entry name" value="SGNH hydrolase"/>
    <property type="match status" value="1"/>
</dbReference>
<dbReference type="InterPro" id="IPR037459">
    <property type="entry name" value="RhgT-like"/>
</dbReference>
<dbReference type="OrthoDB" id="2141316at2759"/>
<proteinExistence type="inferred from homology"/>
<evidence type="ECO:0000256" key="1">
    <source>
        <dbReference type="ARBA" id="ARBA00008668"/>
    </source>
</evidence>
<dbReference type="Proteomes" id="UP000799438">
    <property type="component" value="Unassembled WGS sequence"/>
</dbReference>
<dbReference type="EMBL" id="ML995477">
    <property type="protein sequence ID" value="KAF2145520.1"/>
    <property type="molecule type" value="Genomic_DNA"/>
</dbReference>
<name>A0A6A6BN22_9PEZI</name>